<reference evidence="1 2" key="1">
    <citation type="submission" date="2020-10" db="EMBL/GenBank/DDBJ databases">
        <title>The genome of sulfurovum sp.</title>
        <authorList>
            <person name="Xie S."/>
            <person name="Shao Z."/>
            <person name="Jiang L."/>
        </authorList>
    </citation>
    <scope>NUCLEOTIDE SEQUENCE [LARGE SCALE GENOMIC DNA]</scope>
    <source>
        <strain evidence="1 2">ST-419</strain>
    </source>
</reference>
<dbReference type="RefSeq" id="WP_197548984.1">
    <property type="nucleotide sequence ID" value="NZ_CP063164.1"/>
</dbReference>
<protein>
    <recommendedName>
        <fullName evidence="3">DUF177 domain-containing protein</fullName>
    </recommendedName>
</protein>
<evidence type="ECO:0000313" key="2">
    <source>
        <dbReference type="Proteomes" id="UP000595074"/>
    </source>
</evidence>
<name>A0A7M1S5M2_9BACT</name>
<dbReference type="EMBL" id="CP063164">
    <property type="protein sequence ID" value="QOR62281.1"/>
    <property type="molecule type" value="Genomic_DNA"/>
</dbReference>
<dbReference type="AlphaFoldDB" id="A0A7M1S5M2"/>
<sequence>MKILFDKVGSTAKPVELDVQGVKLTGTLQKSGYHRVLLNAKMEGSLPLICDRCGQVFDQEITTPLKLTLSDQVSEDKDDLDIIEFLDGVIDVTYILESEINAIEGAFHYCDNCDGSEETLEIEY</sequence>
<accession>A0A7M1S5M2</accession>
<evidence type="ECO:0008006" key="3">
    <source>
        <dbReference type="Google" id="ProtNLM"/>
    </source>
</evidence>
<evidence type="ECO:0000313" key="1">
    <source>
        <dbReference type="EMBL" id="QOR62281.1"/>
    </source>
</evidence>
<gene>
    <name evidence="1" type="ORF">IMZ28_02045</name>
</gene>
<organism evidence="1 2">
    <name type="scientific">Sulfurovum indicum</name>
    <dbReference type="NCBI Taxonomy" id="2779528"/>
    <lineage>
        <taxon>Bacteria</taxon>
        <taxon>Pseudomonadati</taxon>
        <taxon>Campylobacterota</taxon>
        <taxon>Epsilonproteobacteria</taxon>
        <taxon>Campylobacterales</taxon>
        <taxon>Sulfurovaceae</taxon>
        <taxon>Sulfurovum</taxon>
    </lineage>
</organism>
<dbReference type="Proteomes" id="UP000595074">
    <property type="component" value="Chromosome"/>
</dbReference>
<dbReference type="KEGG" id="sinu:IMZ28_02045"/>
<proteinExistence type="predicted"/>
<keyword evidence="2" id="KW-1185">Reference proteome</keyword>